<dbReference type="Gene3D" id="3.30.1150.10">
    <property type="match status" value="1"/>
</dbReference>
<evidence type="ECO:0008006" key="5">
    <source>
        <dbReference type="Google" id="ProtNLM"/>
    </source>
</evidence>
<feature type="region of interest" description="Disordered" evidence="1">
    <location>
        <begin position="63"/>
        <end position="90"/>
    </location>
</feature>
<sequence>MTGPLGRMLGARPMLLCAALSVSLHAAVLAYRVAPSSPMSTKAAARGDDGRTASGATQIRVIPKRPADVSGIKGTAKQRQEQPQVARSAALSSPVAGAAVMAAPARPDAPAPGTPPQPAIDQGALDTMAEVRSQAVETVSSDREDFDGSDYIPRSLLTVPPSALTAIVLDMPEGEFAPERYAGVLSLFIDAEGHVKHVAAEGALLPPAFEQVARQAFSAAFFSPGQMDGRAVKSRQKVEVVFDNTLTGKDSR</sequence>
<dbReference type="SUPFAM" id="SSF74653">
    <property type="entry name" value="TolA/TonB C-terminal domain"/>
    <property type="match status" value="1"/>
</dbReference>
<comment type="caution">
    <text evidence="3">The sequence shown here is derived from an EMBL/GenBank/DDBJ whole genome shotgun (WGS) entry which is preliminary data.</text>
</comment>
<dbReference type="EMBL" id="JAVDQZ010000002">
    <property type="protein sequence ID" value="MDR6425672.1"/>
    <property type="molecule type" value="Genomic_DNA"/>
</dbReference>
<proteinExistence type="predicted"/>
<dbReference type="RefSeq" id="WP_209535652.1">
    <property type="nucleotide sequence ID" value="NZ_JAVDQZ010000002.1"/>
</dbReference>
<keyword evidence="2" id="KW-0732">Signal</keyword>
<reference evidence="3" key="1">
    <citation type="submission" date="2023-07" db="EMBL/GenBank/DDBJ databases">
        <title>Sorghum-associated microbial communities from plants grown in Nebraska, USA.</title>
        <authorList>
            <person name="Schachtman D."/>
        </authorList>
    </citation>
    <scope>NUCLEOTIDE SEQUENCE</scope>
    <source>
        <strain evidence="3">DS2114</strain>
    </source>
</reference>
<dbReference type="Proteomes" id="UP001184828">
    <property type="component" value="Unassembled WGS sequence"/>
</dbReference>
<dbReference type="AlphaFoldDB" id="A0AAE4BX79"/>
<name>A0AAE4BX79_VARPD</name>
<protein>
    <recommendedName>
        <fullName evidence="5">TonB C-terminal domain-containing protein</fullName>
    </recommendedName>
</protein>
<feature type="signal peptide" evidence="2">
    <location>
        <begin position="1"/>
        <end position="26"/>
    </location>
</feature>
<organism evidence="3 4">
    <name type="scientific">Variovorax paradoxus</name>
    <dbReference type="NCBI Taxonomy" id="34073"/>
    <lineage>
        <taxon>Bacteria</taxon>
        <taxon>Pseudomonadati</taxon>
        <taxon>Pseudomonadota</taxon>
        <taxon>Betaproteobacteria</taxon>
        <taxon>Burkholderiales</taxon>
        <taxon>Comamonadaceae</taxon>
        <taxon>Variovorax</taxon>
    </lineage>
</organism>
<evidence type="ECO:0000256" key="1">
    <source>
        <dbReference type="SAM" id="MobiDB-lite"/>
    </source>
</evidence>
<evidence type="ECO:0000256" key="2">
    <source>
        <dbReference type="SAM" id="SignalP"/>
    </source>
</evidence>
<evidence type="ECO:0000313" key="3">
    <source>
        <dbReference type="EMBL" id="MDR6425672.1"/>
    </source>
</evidence>
<feature type="chain" id="PRO_5042036336" description="TonB C-terminal domain-containing protein" evidence="2">
    <location>
        <begin position="27"/>
        <end position="252"/>
    </location>
</feature>
<accession>A0AAE4BX79</accession>
<gene>
    <name evidence="3" type="ORF">J2738_001801</name>
</gene>
<evidence type="ECO:0000313" key="4">
    <source>
        <dbReference type="Proteomes" id="UP001184828"/>
    </source>
</evidence>